<dbReference type="AlphaFoldDB" id="A0A345PJJ0"/>
<accession>A0A345PJJ0</accession>
<dbReference type="EMBL" id="CP024848">
    <property type="protein sequence ID" value="AXI10170.1"/>
    <property type="molecule type" value="Genomic_DNA"/>
</dbReference>
<sequence>MGQKLLSIEELNHLLQQWNGKSIKIVKHELDDLDETILDLESLSYSNNHNKSDGYEAKHALYLNGSGEIETTSDNYETLPMDFYEIPLEDSSLYEFDGSRFILSTTRGVYTIEVVG</sequence>
<organism evidence="1 2">
    <name type="scientific">Oceanobacillus zhaokaii</name>
    <dbReference type="NCBI Taxonomy" id="2052660"/>
    <lineage>
        <taxon>Bacteria</taxon>
        <taxon>Bacillati</taxon>
        <taxon>Bacillota</taxon>
        <taxon>Bacilli</taxon>
        <taxon>Bacillales</taxon>
        <taxon>Bacillaceae</taxon>
        <taxon>Oceanobacillus</taxon>
    </lineage>
</organism>
<dbReference type="Pfam" id="PF25846">
    <property type="entry name" value="YmzB"/>
    <property type="match status" value="1"/>
</dbReference>
<dbReference type="OrthoDB" id="2705224at2"/>
<evidence type="ECO:0000313" key="1">
    <source>
        <dbReference type="EMBL" id="AXI10170.1"/>
    </source>
</evidence>
<reference evidence="2" key="1">
    <citation type="submission" date="2017-11" db="EMBL/GenBank/DDBJ databases">
        <authorList>
            <person name="Zhu W."/>
        </authorList>
    </citation>
    <scope>NUCLEOTIDE SEQUENCE [LARGE SCALE GENOMIC DNA]</scope>
    <source>
        <strain evidence="2">160</strain>
    </source>
</reference>
<dbReference type="InterPro" id="IPR058926">
    <property type="entry name" value="YmzB-like"/>
</dbReference>
<evidence type="ECO:0000313" key="2">
    <source>
        <dbReference type="Proteomes" id="UP000253908"/>
    </source>
</evidence>
<gene>
    <name evidence="1" type="ORF">CUC15_15060</name>
</gene>
<dbReference type="RefSeq" id="WP_114917457.1">
    <property type="nucleotide sequence ID" value="NZ_CP024848.1"/>
</dbReference>
<proteinExistence type="predicted"/>
<dbReference type="Proteomes" id="UP000253908">
    <property type="component" value="Chromosome"/>
</dbReference>
<keyword evidence="2" id="KW-1185">Reference proteome</keyword>
<dbReference type="KEGG" id="ocn:CUC15_15060"/>
<protein>
    <submittedName>
        <fullName evidence="1">Uncharacterized protein</fullName>
    </submittedName>
</protein>
<name>A0A345PJJ0_9BACI</name>